<reference evidence="1 2" key="1">
    <citation type="submission" date="2013-05" db="EMBL/GenBank/DDBJ databases">
        <authorList>
            <person name="Harkins D.M."/>
            <person name="Durkin A.S."/>
            <person name="Brinkac L.M."/>
            <person name="Haft D.H."/>
            <person name="Selengut J.D."/>
            <person name="Sanka R."/>
            <person name="DePew J."/>
            <person name="Purushe J."/>
            <person name="Hartskeerl R.A."/>
            <person name="Ahmed A."/>
            <person name="van der Linden H."/>
            <person name="Goris M.G.A."/>
            <person name="Vinetz J.M."/>
            <person name="Sutton G.G."/>
            <person name="Nierman W.C."/>
            <person name="Fouts D.E."/>
        </authorList>
    </citation>
    <scope>NUCLEOTIDE SEQUENCE [LARGE SCALE GENOMIC DNA]</scope>
    <source>
        <strain evidence="1 2">10</strain>
    </source>
</reference>
<accession>V6HCV2</accession>
<dbReference type="InterPro" id="IPR051159">
    <property type="entry name" value="Hexapeptide_acetyltransf"/>
</dbReference>
<dbReference type="RefSeq" id="WP_010418432.1">
    <property type="nucleotide sequence ID" value="NZ_AHMM02000017.1"/>
</dbReference>
<sequence length="199" mass="21687">MRILKRIFRIIYTSLTDRFLLQARIDKYLGKLAVFFRVVNLKWRIKSLGKSTVLWKGISITGGRNISIGDGFFGMGNLFLYGADGEIRIGDNCSFNTNVIVGGSGGLIEIGNNVLIGPNVVLRNADHGIARHTLINKQLHSRGTIIIEDDVWLGSNVVVTRNVKIALGSVIAAGAVVTHDTEPYSINAGVPSKKIGTRK</sequence>
<name>V6HCV2_9LEPT</name>
<dbReference type="PANTHER" id="PTHR23416">
    <property type="entry name" value="SIALIC ACID SYNTHASE-RELATED"/>
    <property type="match status" value="1"/>
</dbReference>
<protein>
    <submittedName>
        <fullName evidence="1">Transferase hexapeptide repeat protein</fullName>
    </submittedName>
</protein>
<dbReference type="CDD" id="cd04647">
    <property type="entry name" value="LbH_MAT_like"/>
    <property type="match status" value="1"/>
</dbReference>
<dbReference type="PANTHER" id="PTHR23416:SF78">
    <property type="entry name" value="LIPOPOLYSACCHARIDE BIOSYNTHESIS O-ACETYL TRANSFERASE WBBJ-RELATED"/>
    <property type="match status" value="1"/>
</dbReference>
<gene>
    <name evidence="1" type="ORF">LEP1GSC047_2690</name>
</gene>
<dbReference type="Proteomes" id="UP000018719">
    <property type="component" value="Unassembled WGS sequence"/>
</dbReference>
<organism evidence="1 2">
    <name type="scientific">Leptospira inadai serovar Lyme str. 10</name>
    <dbReference type="NCBI Taxonomy" id="1049790"/>
    <lineage>
        <taxon>Bacteria</taxon>
        <taxon>Pseudomonadati</taxon>
        <taxon>Spirochaetota</taxon>
        <taxon>Spirochaetia</taxon>
        <taxon>Leptospirales</taxon>
        <taxon>Leptospiraceae</taxon>
        <taxon>Leptospira</taxon>
    </lineage>
</organism>
<dbReference type="InterPro" id="IPR011004">
    <property type="entry name" value="Trimer_LpxA-like_sf"/>
</dbReference>
<dbReference type="STRING" id="1049790.LEP1GSC047_2690"/>
<keyword evidence="1" id="KW-0808">Transferase</keyword>
<evidence type="ECO:0000313" key="2">
    <source>
        <dbReference type="Proteomes" id="UP000018719"/>
    </source>
</evidence>
<dbReference type="Gene3D" id="2.160.10.10">
    <property type="entry name" value="Hexapeptide repeat proteins"/>
    <property type="match status" value="2"/>
</dbReference>
<evidence type="ECO:0000313" key="1">
    <source>
        <dbReference type="EMBL" id="EQA36778.1"/>
    </source>
</evidence>
<dbReference type="SUPFAM" id="SSF51161">
    <property type="entry name" value="Trimeric LpxA-like enzymes"/>
    <property type="match status" value="1"/>
</dbReference>
<comment type="caution">
    <text evidence="1">The sequence shown here is derived from an EMBL/GenBank/DDBJ whole genome shotgun (WGS) entry which is preliminary data.</text>
</comment>
<proteinExistence type="predicted"/>
<dbReference type="GO" id="GO:0016740">
    <property type="term" value="F:transferase activity"/>
    <property type="evidence" value="ECO:0007669"/>
    <property type="project" value="UniProtKB-KW"/>
</dbReference>
<dbReference type="EMBL" id="AHMM02000017">
    <property type="protein sequence ID" value="EQA36778.1"/>
    <property type="molecule type" value="Genomic_DNA"/>
</dbReference>
<dbReference type="AlphaFoldDB" id="V6HCV2"/>